<dbReference type="SUPFAM" id="SSF48371">
    <property type="entry name" value="ARM repeat"/>
    <property type="match status" value="1"/>
</dbReference>
<evidence type="ECO:0000313" key="16">
    <source>
        <dbReference type="EMBL" id="MFC0716620.1"/>
    </source>
</evidence>
<feature type="signal peptide" evidence="14">
    <location>
        <begin position="1"/>
        <end position="21"/>
    </location>
</feature>
<evidence type="ECO:0000256" key="12">
    <source>
        <dbReference type="ARBA" id="ARBA00023049"/>
    </source>
</evidence>
<feature type="compositionally biased region" description="Low complexity" evidence="13">
    <location>
        <begin position="666"/>
        <end position="681"/>
    </location>
</feature>
<comment type="similarity">
    <text evidence="4">Belongs to the peptidase M1 family.</text>
</comment>
<evidence type="ECO:0000256" key="4">
    <source>
        <dbReference type="ARBA" id="ARBA00010136"/>
    </source>
</evidence>
<dbReference type="InterPro" id="IPR042097">
    <property type="entry name" value="Aminopeptidase_N-like_N_sf"/>
</dbReference>
<keyword evidence="8" id="KW-0645">Protease</keyword>
<dbReference type="Gene3D" id="3.30.2010.30">
    <property type="match status" value="1"/>
</dbReference>
<keyword evidence="11" id="KW-0862">Zinc</keyword>
<name>A0ABV6ST56_9GAMM</name>
<dbReference type="PANTHER" id="PTHR45726">
    <property type="entry name" value="LEUKOTRIENE A-4 HYDROLASE"/>
    <property type="match status" value="1"/>
</dbReference>
<evidence type="ECO:0000256" key="9">
    <source>
        <dbReference type="ARBA" id="ARBA00022723"/>
    </source>
</evidence>
<dbReference type="PANTHER" id="PTHR45726:SF3">
    <property type="entry name" value="LEUKOTRIENE A-4 HYDROLASE"/>
    <property type="match status" value="1"/>
</dbReference>
<dbReference type="InterPro" id="IPR014782">
    <property type="entry name" value="Peptidase_M1_dom"/>
</dbReference>
<dbReference type="PRINTS" id="PR00756">
    <property type="entry name" value="ALADIPTASE"/>
</dbReference>
<dbReference type="SUPFAM" id="SSF55486">
    <property type="entry name" value="Metalloproteases ('zincins'), catalytic domain"/>
    <property type="match status" value="1"/>
</dbReference>
<comment type="catalytic activity">
    <reaction evidence="1">
        <text>Release of an N-terminal amino acid, Xaa-|-Yaa- from a peptide, amide or arylamide. Xaa is preferably Ala, but may be most amino acids including Pro (slow action). When a terminal hydrophobic residue is followed by a prolyl residue, the two may be released as an intact Xaa-Pro dipeptide.</text>
        <dbReference type="EC" id="3.4.11.2"/>
    </reaction>
</comment>
<dbReference type="Pfam" id="PF01433">
    <property type="entry name" value="Peptidase_M1"/>
    <property type="match status" value="1"/>
</dbReference>
<organism evidence="16 17">
    <name type="scientific">Luteimonas padinae</name>
    <dbReference type="NCBI Taxonomy" id="1714359"/>
    <lineage>
        <taxon>Bacteria</taxon>
        <taxon>Pseudomonadati</taxon>
        <taxon>Pseudomonadota</taxon>
        <taxon>Gammaproteobacteria</taxon>
        <taxon>Lysobacterales</taxon>
        <taxon>Lysobacteraceae</taxon>
        <taxon>Luteimonas</taxon>
    </lineage>
</organism>
<keyword evidence="16" id="KW-0031">Aminopeptidase</keyword>
<evidence type="ECO:0000313" key="17">
    <source>
        <dbReference type="Proteomes" id="UP001589898"/>
    </source>
</evidence>
<dbReference type="InterPro" id="IPR038502">
    <property type="entry name" value="M1_LTA-4_hydro/amino_C_sf"/>
</dbReference>
<dbReference type="InterPro" id="IPR015211">
    <property type="entry name" value="Peptidase_M1_C"/>
</dbReference>
<keyword evidence="10 16" id="KW-0378">Hydrolase</keyword>
<comment type="subcellular location">
    <subcellularLocation>
        <location evidence="3">Cytoplasm</location>
    </subcellularLocation>
</comment>
<evidence type="ECO:0000256" key="13">
    <source>
        <dbReference type="SAM" id="MobiDB-lite"/>
    </source>
</evidence>
<evidence type="ECO:0000256" key="7">
    <source>
        <dbReference type="ARBA" id="ARBA00022490"/>
    </source>
</evidence>
<dbReference type="GO" id="GO:0004177">
    <property type="term" value="F:aminopeptidase activity"/>
    <property type="evidence" value="ECO:0007669"/>
    <property type="project" value="UniProtKB-KW"/>
</dbReference>
<sequence>MTLSRILRLAALAALVALAVAACKREPTPAATTAAPAPKPQAAAESGDYDEHSYAEPDKVAIDDLALDLALDFDARTISGTATYTLDWRDDTATALVLDTRDLTIERAEGEGAGGAWQPLQFELAGRDDLLGSKLTIQAPERNARIRVSYRTSPEASGLQWLEASMTEGKATPFMFSQSQAIHARSWVPLQDTPRVRYTYSAHVTSPVDVMVLMSADNDPAAPRDGDYSFRMPQRIPSYLMAIAAGDLVFKPISARAGVWAEPSTVDRAVAEFEDTEKMIATTESLYGPYRWERYDLLILPPSFPYGGMENPRLSFITPTVIVGDKSLVSLIAHELAHSWSGNLVTNSSAKDGWLNEGFTSYVENRIVEALYGKERADMEYVISRNGLKSEIERMSPEEQALAVRPGVVKDPDDSLSAVSYDKGAWFLQFLEERYGRAEFDAFLRGYFDHFAFQSIPTTRFVEYAQEHLLGKYPDKVTPEEFDAWLYEPGIPGSAPQVMSRNFGVVDSARLAWLGSGTLPPQSITGEWSTQEWIHFLEGLPDTLSIEQLSQLDTAYRLTGTPNAELAQRWYPLAVRSSYMQTYPAIADFVRTIGRRKLIMPTYQALVATEAGLAFAKEQLEAARPGYHPITTGSVEKLIAEAKPAPGSGTPFLPAAVEPAAVPEADVDAEAATPAMPAADGDPTRPAPTGR</sequence>
<dbReference type="RefSeq" id="WP_189496177.1">
    <property type="nucleotide sequence ID" value="NZ_BMZT01000004.1"/>
</dbReference>
<dbReference type="CDD" id="cd09599">
    <property type="entry name" value="M1_LTA4H"/>
    <property type="match status" value="1"/>
</dbReference>
<keyword evidence="12" id="KW-0482">Metalloprotease</keyword>
<dbReference type="Pfam" id="PF17900">
    <property type="entry name" value="Peptidase_M1_N"/>
    <property type="match status" value="1"/>
</dbReference>
<feature type="chain" id="PRO_5045612526" description="Aminopeptidase N" evidence="14">
    <location>
        <begin position="22"/>
        <end position="691"/>
    </location>
</feature>
<evidence type="ECO:0000259" key="15">
    <source>
        <dbReference type="SMART" id="SM01263"/>
    </source>
</evidence>
<evidence type="ECO:0000256" key="10">
    <source>
        <dbReference type="ARBA" id="ARBA00022801"/>
    </source>
</evidence>
<feature type="compositionally biased region" description="Low complexity" evidence="13">
    <location>
        <begin position="29"/>
        <end position="44"/>
    </location>
</feature>
<dbReference type="InterPro" id="IPR045357">
    <property type="entry name" value="Aminopeptidase_N-like_N"/>
</dbReference>
<feature type="region of interest" description="Disordered" evidence="13">
    <location>
        <begin position="29"/>
        <end position="50"/>
    </location>
</feature>
<keyword evidence="14" id="KW-0732">Signal</keyword>
<dbReference type="Gene3D" id="1.10.390.10">
    <property type="entry name" value="Neutral Protease Domain 2"/>
    <property type="match status" value="1"/>
</dbReference>
<dbReference type="SMART" id="SM01263">
    <property type="entry name" value="Leuk-A4-hydro_C"/>
    <property type="match status" value="1"/>
</dbReference>
<reference evidence="16 17" key="1">
    <citation type="submission" date="2024-09" db="EMBL/GenBank/DDBJ databases">
        <authorList>
            <person name="Sun Q."/>
            <person name="Mori K."/>
        </authorList>
    </citation>
    <scope>NUCLEOTIDE SEQUENCE [LARGE SCALE GENOMIC DNA]</scope>
    <source>
        <strain evidence="16 17">KCTC 52403</strain>
    </source>
</reference>
<dbReference type="Gene3D" id="1.25.40.320">
    <property type="entry name" value="Peptidase M1, leukotriene A4 hydrolase/aminopeptidase C-terminal domain"/>
    <property type="match status" value="1"/>
</dbReference>
<dbReference type="Gene3D" id="2.60.40.1730">
    <property type="entry name" value="tricorn interacting facor f3 domain"/>
    <property type="match status" value="1"/>
</dbReference>
<dbReference type="InterPro" id="IPR001930">
    <property type="entry name" value="Peptidase_M1"/>
</dbReference>
<accession>A0ABV6ST56</accession>
<dbReference type="SUPFAM" id="SSF63737">
    <property type="entry name" value="Leukotriene A4 hydrolase N-terminal domain"/>
    <property type="match status" value="1"/>
</dbReference>
<dbReference type="Proteomes" id="UP001589898">
    <property type="component" value="Unassembled WGS sequence"/>
</dbReference>
<evidence type="ECO:0000256" key="6">
    <source>
        <dbReference type="ARBA" id="ARBA00015611"/>
    </source>
</evidence>
<keyword evidence="9" id="KW-0479">Metal-binding</keyword>
<comment type="cofactor">
    <cofactor evidence="2">
        <name>Zn(2+)</name>
        <dbReference type="ChEBI" id="CHEBI:29105"/>
    </cofactor>
</comment>
<evidence type="ECO:0000256" key="1">
    <source>
        <dbReference type="ARBA" id="ARBA00000098"/>
    </source>
</evidence>
<evidence type="ECO:0000256" key="14">
    <source>
        <dbReference type="SAM" id="SignalP"/>
    </source>
</evidence>
<dbReference type="PROSITE" id="PS51257">
    <property type="entry name" value="PROKAR_LIPOPROTEIN"/>
    <property type="match status" value="1"/>
</dbReference>
<evidence type="ECO:0000256" key="11">
    <source>
        <dbReference type="ARBA" id="ARBA00022833"/>
    </source>
</evidence>
<evidence type="ECO:0000256" key="3">
    <source>
        <dbReference type="ARBA" id="ARBA00004496"/>
    </source>
</evidence>
<gene>
    <name evidence="16" type="ORF">ACFFFU_02435</name>
</gene>
<dbReference type="InterPro" id="IPR049980">
    <property type="entry name" value="LTA4H_cat"/>
</dbReference>
<protein>
    <recommendedName>
        <fullName evidence="6">Aminopeptidase N</fullName>
        <ecNumber evidence="5">3.4.11.2</ecNumber>
    </recommendedName>
</protein>
<evidence type="ECO:0000256" key="8">
    <source>
        <dbReference type="ARBA" id="ARBA00022670"/>
    </source>
</evidence>
<dbReference type="InterPro" id="IPR027268">
    <property type="entry name" value="Peptidase_M4/M1_CTD_sf"/>
</dbReference>
<dbReference type="Pfam" id="PF09127">
    <property type="entry name" value="Leuk-A4-hydro_C"/>
    <property type="match status" value="1"/>
</dbReference>
<comment type="caution">
    <text evidence="16">The sequence shown here is derived from an EMBL/GenBank/DDBJ whole genome shotgun (WGS) entry which is preliminary data.</text>
</comment>
<dbReference type="InterPro" id="IPR034015">
    <property type="entry name" value="M1_LTA4H"/>
</dbReference>
<feature type="region of interest" description="Disordered" evidence="13">
    <location>
        <begin position="666"/>
        <end position="691"/>
    </location>
</feature>
<dbReference type="InterPro" id="IPR016024">
    <property type="entry name" value="ARM-type_fold"/>
</dbReference>
<evidence type="ECO:0000256" key="2">
    <source>
        <dbReference type="ARBA" id="ARBA00001947"/>
    </source>
</evidence>
<keyword evidence="7" id="KW-0963">Cytoplasm</keyword>
<proteinExistence type="inferred from homology"/>
<feature type="domain" description="Peptidase M1 leukotriene A4 hydrolase/aminopeptidase C-terminal" evidence="15">
    <location>
        <begin position="500"/>
        <end position="639"/>
    </location>
</feature>
<dbReference type="EMBL" id="JBHLTF010000005">
    <property type="protein sequence ID" value="MFC0716620.1"/>
    <property type="molecule type" value="Genomic_DNA"/>
</dbReference>
<dbReference type="EC" id="3.4.11.2" evidence="5"/>
<evidence type="ECO:0000256" key="5">
    <source>
        <dbReference type="ARBA" id="ARBA00012564"/>
    </source>
</evidence>
<keyword evidence="17" id="KW-1185">Reference proteome</keyword>